<name>A0A4Q2AEG9_9BURK</name>
<dbReference type="InterPro" id="IPR041584">
    <property type="entry name" value="Put_pPIWI_pnuc_2"/>
</dbReference>
<feature type="domain" description="Predicted pPIWI-associating nuclease group 2" evidence="1">
    <location>
        <begin position="15"/>
        <end position="135"/>
    </location>
</feature>
<comment type="caution">
    <text evidence="2">The sequence shown here is derived from an EMBL/GenBank/DDBJ whole genome shotgun (WGS) entry which is preliminary data.</text>
</comment>
<evidence type="ECO:0000313" key="2">
    <source>
        <dbReference type="EMBL" id="RXV67949.1"/>
    </source>
</evidence>
<organism evidence="2 3">
    <name type="scientific">Burkholderia stabilis</name>
    <dbReference type="NCBI Taxonomy" id="95485"/>
    <lineage>
        <taxon>Bacteria</taxon>
        <taxon>Pseudomonadati</taxon>
        <taxon>Pseudomonadota</taxon>
        <taxon>Betaproteobacteria</taxon>
        <taxon>Burkholderiales</taxon>
        <taxon>Burkholderiaceae</taxon>
        <taxon>Burkholderia</taxon>
        <taxon>Burkholderia cepacia complex</taxon>
    </lineage>
</organism>
<dbReference type="Proteomes" id="UP000289650">
    <property type="component" value="Unassembled WGS sequence"/>
</dbReference>
<dbReference type="AlphaFoldDB" id="A0A4Q2AEG9"/>
<dbReference type="EMBL" id="QWEX01000002">
    <property type="protein sequence ID" value="RXV67949.1"/>
    <property type="molecule type" value="Genomic_DNA"/>
</dbReference>
<reference evidence="2 3" key="1">
    <citation type="submission" date="2018-08" db="EMBL/GenBank/DDBJ databases">
        <title>Mountain-cultivated ginseng endophyte, Burkholderia stabilis and its activity against ginseng root rot disease.</title>
        <authorList>
            <person name="Tapan Kumar M."/>
            <person name="Bae H."/>
            <person name="Shanmugam G."/>
            <person name="Jeon J."/>
        </authorList>
    </citation>
    <scope>NUCLEOTIDE SEQUENCE [LARGE SCALE GENOMIC DNA]</scope>
    <source>
        <strain evidence="2 3">EB159</strain>
    </source>
</reference>
<evidence type="ECO:0000259" key="1">
    <source>
        <dbReference type="Pfam" id="PF18166"/>
    </source>
</evidence>
<protein>
    <recommendedName>
        <fullName evidence="1">Predicted pPIWI-associating nuclease group 2 domain-containing protein</fullName>
    </recommendedName>
</protein>
<gene>
    <name evidence="2" type="ORF">D1006_22250</name>
</gene>
<sequence length="143" mass="16301">MTDTLSAVENLFSAIQHCRNEIIRSLWEHIDQAVIHQSLRETINAIDELATHSYIDEIETEDAVITLIDHDMIHFQAKGTIYCDLQWGSNSDLRNDDGMTTNESFPFVCALYSPVDDPGDIDSDEDSLCVDTSSWRDQFDKDE</sequence>
<accession>A0A4Q2AEG9</accession>
<proteinExistence type="predicted"/>
<evidence type="ECO:0000313" key="3">
    <source>
        <dbReference type="Proteomes" id="UP000289650"/>
    </source>
</evidence>
<dbReference type="Pfam" id="PF18166">
    <property type="entry name" value="pP_pnuc_2"/>
    <property type="match status" value="1"/>
</dbReference>